<gene>
    <name evidence="8" type="ORF">PLOB_00050060</name>
</gene>
<dbReference type="SMART" id="SM00980">
    <property type="entry name" value="THAP"/>
    <property type="match status" value="1"/>
</dbReference>
<name>A0ABN8Q2A2_9CNID</name>
<feature type="compositionally biased region" description="Polar residues" evidence="6">
    <location>
        <begin position="114"/>
        <end position="123"/>
    </location>
</feature>
<keyword evidence="2 5" id="KW-0863">Zinc-finger</keyword>
<feature type="domain" description="THAP-type" evidence="7">
    <location>
        <begin position="14"/>
        <end position="114"/>
    </location>
</feature>
<feature type="compositionally biased region" description="Polar residues" evidence="6">
    <location>
        <begin position="192"/>
        <end position="213"/>
    </location>
</feature>
<evidence type="ECO:0000313" key="8">
    <source>
        <dbReference type="EMBL" id="CAH3154182.1"/>
    </source>
</evidence>
<protein>
    <recommendedName>
        <fullName evidence="7">THAP-type domain-containing protein</fullName>
    </recommendedName>
</protein>
<keyword evidence="4 5" id="KW-0238">DNA-binding</keyword>
<feature type="compositionally biased region" description="Polar residues" evidence="6">
    <location>
        <begin position="306"/>
        <end position="318"/>
    </location>
</feature>
<keyword evidence="1" id="KW-0479">Metal-binding</keyword>
<evidence type="ECO:0000256" key="1">
    <source>
        <dbReference type="ARBA" id="ARBA00022723"/>
    </source>
</evidence>
<sequence>MAESSKTPKATRRGGRYCAAGTPNQRSCKNTTFTPGIRMHEFPSDPSVRAQWVQFVRRHRHDYRDPTSKYASLCSAHFDESCYERKMSVVRSVKKEYKLEMRVFLKATAVPTRDSVTPQSPEKISQREKRKLTREVMAKVNVPPKKKKKKPSSSTAPATLEPASEGTTSLDQGAESEAVSKDMQMPTALPGPSTSGEDVINVPSTSASVTVPTIQEPEEPASDNSAAYGTTSSSMHTGTTSCKGCKHKAEYQKAMRAKKRLKSKVKGLKKEVCSLKATIAELQSCVAENETEEEEVESAQPSSESTSHGQNYFSWSSTGEEEEDGAVEGNDQEWGPTGASSEEEQTTEDEEEIPESNANDIKADADSSDYHYNQPKFIVFYEMLLKIFLLFCFNCKENNPQVSMVQNGTMVTVRQKCAKCIKGYVWTSQRMMPHGKYPAGNVLLSLAVLMAGASISKILLVFRHMGLVCYSARTFFKHQRSFLFPAVIHHWESYQTDLLNKVKDLKDVVWAGDGRYDSMGHSAKYGAYTLLCTTIMKIVHFELVQANETGGSYQTELEGVKRCFGFLQRLGVKIGVFISDRHRGIAKWIRENCPGTTHFFDIWHVARSVTKKLLAASKEKGCEIIQDWMKGIRRHLYWSATSTKPGFGSLILAKWNSFLRHVANKHTDHPDPLYKVCNHGNLPSRKWIKIGTAAYDKLKSLLTGKALLKDIEQLSPDAQTSCLEGFHATLNHWHPKMIGFSWLGSFCR</sequence>
<dbReference type="Proteomes" id="UP001159405">
    <property type="component" value="Unassembled WGS sequence"/>
</dbReference>
<proteinExistence type="predicted"/>
<accession>A0ABN8Q2A2</accession>
<feature type="region of interest" description="Disordered" evidence="6">
    <location>
        <begin position="112"/>
        <end position="243"/>
    </location>
</feature>
<dbReference type="EMBL" id="CALNXK010000098">
    <property type="protein sequence ID" value="CAH3154182.1"/>
    <property type="molecule type" value="Genomic_DNA"/>
</dbReference>
<reference evidence="8 9" key="1">
    <citation type="submission" date="2022-05" db="EMBL/GenBank/DDBJ databases">
        <authorList>
            <consortium name="Genoscope - CEA"/>
            <person name="William W."/>
        </authorList>
    </citation>
    <scope>NUCLEOTIDE SEQUENCE [LARGE SCALE GENOMIC DNA]</scope>
</reference>
<dbReference type="Pfam" id="PF05485">
    <property type="entry name" value="THAP"/>
    <property type="match status" value="1"/>
</dbReference>
<evidence type="ECO:0000256" key="3">
    <source>
        <dbReference type="ARBA" id="ARBA00022833"/>
    </source>
</evidence>
<feature type="compositionally biased region" description="Acidic residues" evidence="6">
    <location>
        <begin position="341"/>
        <end position="354"/>
    </location>
</feature>
<dbReference type="InterPro" id="IPR038441">
    <property type="entry name" value="THAP_Znf_sf"/>
</dbReference>
<evidence type="ECO:0000313" key="9">
    <source>
        <dbReference type="Proteomes" id="UP001159405"/>
    </source>
</evidence>
<dbReference type="InterPro" id="IPR006612">
    <property type="entry name" value="THAP_Znf"/>
</dbReference>
<comment type="caution">
    <text evidence="8">The sequence shown here is derived from an EMBL/GenBank/DDBJ whole genome shotgun (WGS) entry which is preliminary data.</text>
</comment>
<evidence type="ECO:0000256" key="2">
    <source>
        <dbReference type="ARBA" id="ARBA00022771"/>
    </source>
</evidence>
<dbReference type="PROSITE" id="PS50950">
    <property type="entry name" value="ZF_THAP"/>
    <property type="match status" value="1"/>
</dbReference>
<dbReference type="SMART" id="SM00692">
    <property type="entry name" value="DM3"/>
    <property type="match status" value="1"/>
</dbReference>
<dbReference type="PANTHER" id="PTHR31751:SF42">
    <property type="entry name" value="PROTEIN CBG10204"/>
    <property type="match status" value="1"/>
</dbReference>
<organism evidence="8 9">
    <name type="scientific">Porites lobata</name>
    <dbReference type="NCBI Taxonomy" id="104759"/>
    <lineage>
        <taxon>Eukaryota</taxon>
        <taxon>Metazoa</taxon>
        <taxon>Cnidaria</taxon>
        <taxon>Anthozoa</taxon>
        <taxon>Hexacorallia</taxon>
        <taxon>Scleractinia</taxon>
        <taxon>Fungiina</taxon>
        <taxon>Poritidae</taxon>
        <taxon>Porites</taxon>
    </lineage>
</organism>
<evidence type="ECO:0000256" key="4">
    <source>
        <dbReference type="ARBA" id="ARBA00023125"/>
    </source>
</evidence>
<dbReference type="SUPFAM" id="SSF57716">
    <property type="entry name" value="Glucocorticoid receptor-like (DNA-binding domain)"/>
    <property type="match status" value="1"/>
</dbReference>
<evidence type="ECO:0000259" key="7">
    <source>
        <dbReference type="PROSITE" id="PS50950"/>
    </source>
</evidence>
<evidence type="ECO:0000256" key="5">
    <source>
        <dbReference type="PROSITE-ProRule" id="PRU00309"/>
    </source>
</evidence>
<keyword evidence="9" id="KW-1185">Reference proteome</keyword>
<feature type="region of interest" description="Disordered" evidence="6">
    <location>
        <begin position="288"/>
        <end position="365"/>
    </location>
</feature>
<dbReference type="PANTHER" id="PTHR31751">
    <property type="entry name" value="SI:CH211-108C17.2-RELATED-RELATED"/>
    <property type="match status" value="1"/>
</dbReference>
<feature type="compositionally biased region" description="Low complexity" evidence="6">
    <location>
        <begin position="229"/>
        <end position="241"/>
    </location>
</feature>
<evidence type="ECO:0000256" key="6">
    <source>
        <dbReference type="SAM" id="MobiDB-lite"/>
    </source>
</evidence>
<dbReference type="Gene3D" id="6.20.210.20">
    <property type="entry name" value="THAP domain"/>
    <property type="match status" value="1"/>
</dbReference>
<keyword evidence="3" id="KW-0862">Zinc</keyword>
<feature type="region of interest" description="Disordered" evidence="6">
    <location>
        <begin position="1"/>
        <end position="21"/>
    </location>
</feature>